<dbReference type="EMBL" id="JADGJD010001561">
    <property type="protein sequence ID" value="KAJ3040382.1"/>
    <property type="molecule type" value="Genomic_DNA"/>
</dbReference>
<evidence type="ECO:0000256" key="11">
    <source>
        <dbReference type="ARBA" id="ARBA00023212"/>
    </source>
</evidence>
<dbReference type="GO" id="GO:0008574">
    <property type="term" value="F:plus-end-directed microtubule motor activity"/>
    <property type="evidence" value="ECO:0007669"/>
    <property type="project" value="TreeGrafter"/>
</dbReference>
<dbReference type="InterPro" id="IPR025901">
    <property type="entry name" value="Kinesin-assoc_MT-bd_dom"/>
</dbReference>
<keyword evidence="7" id="KW-0498">Mitosis</keyword>
<dbReference type="PROSITE" id="PS00411">
    <property type="entry name" value="KINESIN_MOTOR_1"/>
    <property type="match status" value="1"/>
</dbReference>
<dbReference type="InterPro" id="IPR047241">
    <property type="entry name" value="KIF11-like_kin_motor_dom"/>
</dbReference>
<dbReference type="Pfam" id="PF00225">
    <property type="entry name" value="Kinesin"/>
    <property type="match status" value="1"/>
</dbReference>
<evidence type="ECO:0000259" key="17">
    <source>
        <dbReference type="PROSITE" id="PS50067"/>
    </source>
</evidence>
<dbReference type="GO" id="GO:0005876">
    <property type="term" value="C:spindle microtubule"/>
    <property type="evidence" value="ECO:0007669"/>
    <property type="project" value="TreeGrafter"/>
</dbReference>
<dbReference type="InterPro" id="IPR027417">
    <property type="entry name" value="P-loop_NTPase"/>
</dbReference>
<evidence type="ECO:0000256" key="4">
    <source>
        <dbReference type="ARBA" id="ARBA00022618"/>
    </source>
</evidence>
<dbReference type="Proteomes" id="UP001212841">
    <property type="component" value="Unassembled WGS sequence"/>
</dbReference>
<keyword evidence="11" id="KW-0206">Cytoskeleton</keyword>
<dbReference type="GO" id="GO:0051301">
    <property type="term" value="P:cell division"/>
    <property type="evidence" value="ECO:0007669"/>
    <property type="project" value="UniProtKB-KW"/>
</dbReference>
<keyword evidence="2" id="KW-0963">Cytoplasm</keyword>
<feature type="compositionally biased region" description="Polar residues" evidence="16">
    <location>
        <begin position="972"/>
        <end position="999"/>
    </location>
</feature>
<evidence type="ECO:0000256" key="12">
    <source>
        <dbReference type="ARBA" id="ARBA00023306"/>
    </source>
</evidence>
<feature type="region of interest" description="Disordered" evidence="16">
    <location>
        <begin position="928"/>
        <end position="948"/>
    </location>
</feature>
<dbReference type="InterPro" id="IPR001752">
    <property type="entry name" value="Kinesin_motor_dom"/>
</dbReference>
<dbReference type="GO" id="GO:0008017">
    <property type="term" value="F:microtubule binding"/>
    <property type="evidence" value="ECO:0007669"/>
    <property type="project" value="InterPro"/>
</dbReference>
<keyword evidence="8 14" id="KW-0067">ATP-binding</keyword>
<evidence type="ECO:0000256" key="2">
    <source>
        <dbReference type="ARBA" id="ARBA00022490"/>
    </source>
</evidence>
<dbReference type="SUPFAM" id="SSF52540">
    <property type="entry name" value="P-loop containing nucleoside triphosphate hydrolases"/>
    <property type="match status" value="1"/>
</dbReference>
<evidence type="ECO:0000256" key="10">
    <source>
        <dbReference type="ARBA" id="ARBA00023175"/>
    </source>
</evidence>
<keyword evidence="12" id="KW-0131">Cell cycle</keyword>
<keyword evidence="5" id="KW-0493">Microtubule</keyword>
<feature type="compositionally biased region" description="Basic and acidic residues" evidence="16">
    <location>
        <begin position="1004"/>
        <end position="1020"/>
    </location>
</feature>
<accession>A0AAD5S583</accession>
<dbReference type="PROSITE" id="PS50067">
    <property type="entry name" value="KINESIN_MOTOR_2"/>
    <property type="match status" value="1"/>
</dbReference>
<dbReference type="AlphaFoldDB" id="A0AAD5S583"/>
<evidence type="ECO:0000256" key="8">
    <source>
        <dbReference type="ARBA" id="ARBA00022840"/>
    </source>
</evidence>
<evidence type="ECO:0000256" key="1">
    <source>
        <dbReference type="ARBA" id="ARBA00004245"/>
    </source>
</evidence>
<keyword evidence="3" id="KW-0597">Phosphoprotein</keyword>
<proteinExistence type="inferred from homology"/>
<evidence type="ECO:0000313" key="19">
    <source>
        <dbReference type="Proteomes" id="UP001212841"/>
    </source>
</evidence>
<dbReference type="GO" id="GO:0007018">
    <property type="term" value="P:microtubule-based movement"/>
    <property type="evidence" value="ECO:0007669"/>
    <property type="project" value="InterPro"/>
</dbReference>
<dbReference type="CDD" id="cd01364">
    <property type="entry name" value="KISc_BimC_Eg5"/>
    <property type="match status" value="1"/>
</dbReference>
<keyword evidence="4" id="KW-0132">Cell division</keyword>
<feature type="coiled-coil region" evidence="15">
    <location>
        <begin position="406"/>
        <end position="468"/>
    </location>
</feature>
<feature type="coiled-coil region" evidence="15">
    <location>
        <begin position="688"/>
        <end position="715"/>
    </location>
</feature>
<feature type="binding site" evidence="14">
    <location>
        <begin position="98"/>
        <end position="105"/>
    </location>
    <ligand>
        <name>ATP</name>
        <dbReference type="ChEBI" id="CHEBI:30616"/>
    </ligand>
</feature>
<evidence type="ECO:0000256" key="14">
    <source>
        <dbReference type="PROSITE-ProRule" id="PRU00283"/>
    </source>
</evidence>
<evidence type="ECO:0000256" key="7">
    <source>
        <dbReference type="ARBA" id="ARBA00022776"/>
    </source>
</evidence>
<comment type="subcellular location">
    <subcellularLocation>
        <location evidence="1">Cytoplasm</location>
        <location evidence="1">Cytoskeleton</location>
    </subcellularLocation>
</comment>
<dbReference type="InterPro" id="IPR019821">
    <property type="entry name" value="Kinesin_motor_CS"/>
</dbReference>
<dbReference type="PANTHER" id="PTHR47970:SF12">
    <property type="entry name" value="KINESIN FAMILY MEMBER 11"/>
    <property type="match status" value="1"/>
</dbReference>
<dbReference type="SMART" id="SM00129">
    <property type="entry name" value="KISc"/>
    <property type="match status" value="1"/>
</dbReference>
<evidence type="ECO:0000256" key="16">
    <source>
        <dbReference type="SAM" id="MobiDB-lite"/>
    </source>
</evidence>
<gene>
    <name evidence="18" type="primary">CIN8</name>
    <name evidence="18" type="ORF">HK097_002575</name>
</gene>
<keyword evidence="6 14" id="KW-0547">Nucleotide-binding</keyword>
<evidence type="ECO:0000313" key="18">
    <source>
        <dbReference type="EMBL" id="KAJ3040382.1"/>
    </source>
</evidence>
<name>A0AAD5S583_9FUNG</name>
<evidence type="ECO:0000256" key="6">
    <source>
        <dbReference type="ARBA" id="ARBA00022741"/>
    </source>
</evidence>
<dbReference type="GO" id="GO:0005634">
    <property type="term" value="C:nucleus"/>
    <property type="evidence" value="ECO:0007669"/>
    <property type="project" value="TreeGrafter"/>
</dbReference>
<dbReference type="Pfam" id="PF13931">
    <property type="entry name" value="Microtub_bind"/>
    <property type="match status" value="1"/>
</dbReference>
<evidence type="ECO:0000256" key="15">
    <source>
        <dbReference type="SAM" id="Coils"/>
    </source>
</evidence>
<sequence>MTMLNQNPQETNINVVVRVRPRNPKEIKENSPVAVTTNGKKGKEVHIKAHAADLNSRTYTFDKVFGPEADQNTVFDDVVVPILDEVRLGYNCTIFAYGQTGTGKTYTMEGDLDTARGEHAGIIPRTLYSLFDTLESETAGEYSVRVSYIELYNEELKDLLSPDEDLRKLKLFEDANKRGSVVVQGMEEVMVNNAADVISILQKGSNKRQIASTKMNETSSRSHGIFSITVHIKEVTTDGEDLLKVGKLNLVDLAGSENIGRSGAKEKRAVEAGMINQSLLTLGRVINALVDRSPHIPYRESKLTRLLQDSLGGRTKTCIIAAVSPAKCNLEESLSTLDYAYRAKNIRNKPEINQRMTKKALMKEYVAEIAQLKRDLAATREKNGIFLSQETFETLSNENQSGKDRQDELTKDVAAKEEQIKSLQEKFQANMELLLNVNEKLDVAMAALEKKNREFEGAVEELRRAEQGLVEQKVLTSAHAHTEKQLNTMAGNLVSTLRNSLSDMNGLYEKLDRKSAIQLENTGIFNHFQNTLLQSMSQLESQISTFGASAHGLMSKLNEDLASVSQKQLDEKASIESEFSSQLQTFNDTSAQLVQKLSEKDAAMAKELEEVVGLGRLLSSTMDEKSSQSQDIHSQMFVGLKGMITQQGTQTGQWNASTKSEISNMVESLKAHVGEQMMMQHKTQKMVEEGLRAEIAALRSQNHELTASLAKQRESATQSRDNLLMNIGQLLSTYASEQDAAVDGIVRISRKRTEARIEAIQNVAGEHRSAIEDAAIVETRFLDGLATTSGRVVDEMNLGAKRIGETLLNVERHCGNMEASVAAYTGFARNTVKESVKQTEERAQRAFNRNAEHSATFVEEINGLHRTTTNILARGKERHCGDLDELCTNMSDWAETTNKHIAALEQFHREAKEQIGQTQNEVSCKRLAEEQPTGQTPRKKPYKFPTSWRITPSHDEILREYRERGPRPQMTEDPNNPFSVPSATYPQSISRAESESSVDTMVASEKENDGSGDSMMKDVDEGVGGGG</sequence>
<dbReference type="FunFam" id="3.40.850.10:FF:000051">
    <property type="entry name" value="Kinesin-like protein bimC"/>
    <property type="match status" value="1"/>
</dbReference>
<keyword evidence="19" id="KW-1185">Reference proteome</keyword>
<feature type="domain" description="Kinesin motor" evidence="17">
    <location>
        <begin position="12"/>
        <end position="346"/>
    </location>
</feature>
<dbReference type="Gene3D" id="3.40.850.10">
    <property type="entry name" value="Kinesin motor domain"/>
    <property type="match status" value="1"/>
</dbReference>
<protein>
    <submittedName>
        <fullName evidence="18">Kinesin motor protein cin8</fullName>
    </submittedName>
</protein>
<dbReference type="InterPro" id="IPR036961">
    <property type="entry name" value="Kinesin_motor_dom_sf"/>
</dbReference>
<evidence type="ECO:0000256" key="5">
    <source>
        <dbReference type="ARBA" id="ARBA00022701"/>
    </source>
</evidence>
<dbReference type="GO" id="GO:0000073">
    <property type="term" value="P:initial mitotic spindle pole body separation"/>
    <property type="evidence" value="ECO:0007669"/>
    <property type="project" value="TreeGrafter"/>
</dbReference>
<evidence type="ECO:0000256" key="3">
    <source>
        <dbReference type="ARBA" id="ARBA00022553"/>
    </source>
</evidence>
<dbReference type="PRINTS" id="PR00380">
    <property type="entry name" value="KINESINHEAVY"/>
</dbReference>
<comment type="caution">
    <text evidence="18">The sequence shown here is derived from an EMBL/GenBank/DDBJ whole genome shotgun (WGS) entry which is preliminary data.</text>
</comment>
<reference evidence="18" key="1">
    <citation type="submission" date="2020-05" db="EMBL/GenBank/DDBJ databases">
        <title>Phylogenomic resolution of chytrid fungi.</title>
        <authorList>
            <person name="Stajich J.E."/>
            <person name="Amses K."/>
            <person name="Simmons R."/>
            <person name="Seto K."/>
            <person name="Myers J."/>
            <person name="Bonds A."/>
            <person name="Quandt C.A."/>
            <person name="Barry K."/>
            <person name="Liu P."/>
            <person name="Grigoriev I."/>
            <person name="Longcore J.E."/>
            <person name="James T.Y."/>
        </authorList>
    </citation>
    <scope>NUCLEOTIDE SEQUENCE</scope>
    <source>
        <strain evidence="18">JEL0318</strain>
    </source>
</reference>
<keyword evidence="10 14" id="KW-0505">Motor protein</keyword>
<organism evidence="18 19">
    <name type="scientific">Rhizophlyctis rosea</name>
    <dbReference type="NCBI Taxonomy" id="64517"/>
    <lineage>
        <taxon>Eukaryota</taxon>
        <taxon>Fungi</taxon>
        <taxon>Fungi incertae sedis</taxon>
        <taxon>Chytridiomycota</taxon>
        <taxon>Chytridiomycota incertae sedis</taxon>
        <taxon>Chytridiomycetes</taxon>
        <taxon>Rhizophlyctidales</taxon>
        <taxon>Rhizophlyctidaceae</taxon>
        <taxon>Rhizophlyctis</taxon>
    </lineage>
</organism>
<evidence type="ECO:0000256" key="9">
    <source>
        <dbReference type="ARBA" id="ARBA00023054"/>
    </source>
</evidence>
<comment type="similarity">
    <text evidence="13">Belongs to the TRAFAC class myosin-kinesin ATPase superfamily. Kinesin family. KIN-5/BimC subfamily.</text>
</comment>
<dbReference type="InterPro" id="IPR047149">
    <property type="entry name" value="KIF11-like"/>
</dbReference>
<feature type="region of interest" description="Disordered" evidence="16">
    <location>
        <begin position="965"/>
        <end position="1027"/>
    </location>
</feature>
<evidence type="ECO:0000256" key="13">
    <source>
        <dbReference type="ARBA" id="ARBA00034704"/>
    </source>
</evidence>
<dbReference type="PANTHER" id="PTHR47970">
    <property type="entry name" value="KINESIN-LIKE PROTEIN KIF11"/>
    <property type="match status" value="1"/>
</dbReference>
<dbReference type="GO" id="GO:0005524">
    <property type="term" value="F:ATP binding"/>
    <property type="evidence" value="ECO:0007669"/>
    <property type="project" value="UniProtKB-UniRule"/>
</dbReference>
<dbReference type="GO" id="GO:0072686">
    <property type="term" value="C:mitotic spindle"/>
    <property type="evidence" value="ECO:0007669"/>
    <property type="project" value="TreeGrafter"/>
</dbReference>
<keyword evidence="9 15" id="KW-0175">Coiled coil</keyword>
<feature type="non-terminal residue" evidence="18">
    <location>
        <position position="1027"/>
    </location>
</feature>